<dbReference type="SUPFAM" id="SSF54534">
    <property type="entry name" value="FKBP-like"/>
    <property type="match status" value="1"/>
</dbReference>
<dbReference type="InterPro" id="IPR023459">
    <property type="entry name" value="Tscrpt_elong_fac_GreA/B_fam"/>
</dbReference>
<dbReference type="PANTHER" id="PTHR30437">
    <property type="entry name" value="TRANSCRIPTION ELONGATION FACTOR GREA"/>
    <property type="match status" value="1"/>
</dbReference>
<dbReference type="InterPro" id="IPR018151">
    <property type="entry name" value="TF_GreA/GreB_CS"/>
</dbReference>
<evidence type="ECO:0000313" key="13">
    <source>
        <dbReference type="Proteomes" id="UP000323856"/>
    </source>
</evidence>
<evidence type="ECO:0000256" key="1">
    <source>
        <dbReference type="ARBA" id="ARBA00008213"/>
    </source>
</evidence>
<dbReference type="SUPFAM" id="SSF46557">
    <property type="entry name" value="GreA transcript cleavage protein, N-terminal domain"/>
    <property type="match status" value="1"/>
</dbReference>
<keyword evidence="12" id="KW-0251">Elongation factor</keyword>
<dbReference type="GO" id="GO:0032784">
    <property type="term" value="P:regulation of DNA-templated transcription elongation"/>
    <property type="evidence" value="ECO:0007669"/>
    <property type="project" value="UniProtKB-UniRule"/>
</dbReference>
<name>A0A5B0E3M2_9MICC</name>
<evidence type="ECO:0000256" key="4">
    <source>
        <dbReference type="ARBA" id="ARBA00023125"/>
    </source>
</evidence>
<keyword evidence="5 8" id="KW-0804">Transcription</keyword>
<dbReference type="GO" id="GO:0006354">
    <property type="term" value="P:DNA-templated transcription elongation"/>
    <property type="evidence" value="ECO:0007669"/>
    <property type="project" value="TreeGrafter"/>
</dbReference>
<dbReference type="Gene3D" id="1.10.287.180">
    <property type="entry name" value="Transcription elongation factor, GreA/GreB, N-terminal domain"/>
    <property type="match status" value="1"/>
</dbReference>
<dbReference type="GO" id="GO:0070063">
    <property type="term" value="F:RNA polymerase binding"/>
    <property type="evidence" value="ECO:0007669"/>
    <property type="project" value="InterPro"/>
</dbReference>
<evidence type="ECO:0000256" key="9">
    <source>
        <dbReference type="SAM" id="MobiDB-lite"/>
    </source>
</evidence>
<dbReference type="FunFam" id="1.10.287.180:FF:000001">
    <property type="entry name" value="Transcription elongation factor GreA"/>
    <property type="match status" value="1"/>
</dbReference>
<evidence type="ECO:0000259" key="10">
    <source>
        <dbReference type="Pfam" id="PF01272"/>
    </source>
</evidence>
<dbReference type="AlphaFoldDB" id="A0A5B0E3M2"/>
<dbReference type="PIRSF" id="PIRSF006092">
    <property type="entry name" value="GreA_GreB"/>
    <property type="match status" value="1"/>
</dbReference>
<evidence type="ECO:0000259" key="11">
    <source>
        <dbReference type="Pfam" id="PF03449"/>
    </source>
</evidence>
<keyword evidence="3 8" id="KW-0805">Transcription regulation</keyword>
<evidence type="ECO:0000256" key="6">
    <source>
        <dbReference type="ARBA" id="ARBA00024916"/>
    </source>
</evidence>
<keyword evidence="12" id="KW-0648">Protein biosynthesis</keyword>
<dbReference type="InterPro" id="IPR036953">
    <property type="entry name" value="GreA/GreB_C_sf"/>
</dbReference>
<dbReference type="NCBIfam" id="NF001262">
    <property type="entry name" value="PRK00226.1-3"/>
    <property type="match status" value="1"/>
</dbReference>
<sequence>MTTTNHEPVVWLTQEAYDRLAGELEHLSGPGRAEIVDRIEQARSEGDLKENGGYHAAKEEQGKAEARISYLKDLLRRAHVGEAPADDGIVEPGMLVEAIIAGDKTTFLFGSREVAGDSDLEVYSEKSPIGTAVHGAKAGDTLSYTAPNGKEISVKLVSCKPYSA</sequence>
<evidence type="ECO:0000256" key="5">
    <source>
        <dbReference type="ARBA" id="ARBA00023163"/>
    </source>
</evidence>
<dbReference type="InterPro" id="IPR028624">
    <property type="entry name" value="Tscrpt_elong_fac_GreA/B"/>
</dbReference>
<dbReference type="Proteomes" id="UP000323856">
    <property type="component" value="Unassembled WGS sequence"/>
</dbReference>
<dbReference type="GO" id="GO:0003746">
    <property type="term" value="F:translation elongation factor activity"/>
    <property type="evidence" value="ECO:0007669"/>
    <property type="project" value="UniProtKB-KW"/>
</dbReference>
<evidence type="ECO:0000313" key="12">
    <source>
        <dbReference type="EMBL" id="KAA0973483.1"/>
    </source>
</evidence>
<dbReference type="Pfam" id="PF01272">
    <property type="entry name" value="GreA_GreB"/>
    <property type="match status" value="1"/>
</dbReference>
<evidence type="ECO:0000256" key="2">
    <source>
        <dbReference type="ARBA" id="ARBA00013729"/>
    </source>
</evidence>
<feature type="domain" description="Transcription elongation factor GreA/GreB N-terminal" evidence="11">
    <location>
        <begin position="10"/>
        <end position="80"/>
    </location>
</feature>
<dbReference type="Pfam" id="PF03449">
    <property type="entry name" value="GreA_GreB_N"/>
    <property type="match status" value="1"/>
</dbReference>
<organism evidence="12 13">
    <name type="scientific">Paeniglutamicibacter gangotriensis</name>
    <dbReference type="NCBI Taxonomy" id="254787"/>
    <lineage>
        <taxon>Bacteria</taxon>
        <taxon>Bacillati</taxon>
        <taxon>Actinomycetota</taxon>
        <taxon>Actinomycetes</taxon>
        <taxon>Micrococcales</taxon>
        <taxon>Micrococcaceae</taxon>
        <taxon>Paeniglutamicibacter</taxon>
    </lineage>
</organism>
<evidence type="ECO:0000256" key="7">
    <source>
        <dbReference type="ARBA" id="ARBA00030776"/>
    </source>
</evidence>
<dbReference type="PANTHER" id="PTHR30437:SF4">
    <property type="entry name" value="TRANSCRIPTION ELONGATION FACTOR GREA"/>
    <property type="match status" value="1"/>
</dbReference>
<dbReference type="OrthoDB" id="9797227at2"/>
<reference evidence="12 13" key="1">
    <citation type="submission" date="2019-07" db="EMBL/GenBank/DDBJ databases">
        <title>Analysis of the biochemical properties, biological activity and biotechnological potential of siderophores and biosurfactants produced by Antarctic psychrotolerant bacteria.</title>
        <authorList>
            <person name="Styczynski M."/>
            <person name="Krucon T."/>
            <person name="Decewicz P."/>
            <person name="Dziewit L."/>
        </authorList>
    </citation>
    <scope>NUCLEOTIDE SEQUENCE [LARGE SCALE GENOMIC DNA]</scope>
    <source>
        <strain evidence="12 13">ANT_H27</strain>
    </source>
</reference>
<proteinExistence type="inferred from homology"/>
<evidence type="ECO:0000256" key="3">
    <source>
        <dbReference type="ARBA" id="ARBA00023015"/>
    </source>
</evidence>
<dbReference type="RefSeq" id="WP_149620757.1">
    <property type="nucleotide sequence ID" value="NZ_VOBL01000025.1"/>
</dbReference>
<dbReference type="GO" id="GO:0003677">
    <property type="term" value="F:DNA binding"/>
    <property type="evidence" value="ECO:0007669"/>
    <property type="project" value="UniProtKB-UniRule"/>
</dbReference>
<comment type="similarity">
    <text evidence="1 8">Belongs to the GreA/GreB family.</text>
</comment>
<dbReference type="InterPro" id="IPR022691">
    <property type="entry name" value="Tscrpt_elong_fac_GreA/B_N"/>
</dbReference>
<feature type="domain" description="Transcription elongation factor GreA/GreB C-terminal" evidence="10">
    <location>
        <begin position="88"/>
        <end position="160"/>
    </location>
</feature>
<accession>A0A5B0E3M2</accession>
<keyword evidence="4 8" id="KW-0238">DNA-binding</keyword>
<feature type="region of interest" description="Disordered" evidence="9">
    <location>
        <begin position="43"/>
        <end position="62"/>
    </location>
</feature>
<gene>
    <name evidence="8 12" type="primary">greA</name>
    <name evidence="12" type="ORF">FQ154_17925</name>
</gene>
<comment type="function">
    <text evidence="6 8">Necessary for efficient RNA polymerase transcription elongation past template-encoded arresting sites. The arresting sites in DNA have the property of trapping a certain fraction of elongating RNA polymerases that pass through, resulting in locked ternary complexes. Cleavage of the nascent transcript by cleavage factors such as GreA or GreB allows the resumption of elongation from the new 3'terminus. GreA releases sequences of 2 to 3 nucleotides.</text>
</comment>
<dbReference type="InterPro" id="IPR036805">
    <property type="entry name" value="Tscrpt_elong_fac_GreA/B_N_sf"/>
</dbReference>
<protein>
    <recommendedName>
        <fullName evidence="2 8">Transcription elongation factor GreA</fullName>
    </recommendedName>
    <alternativeName>
        <fullName evidence="7 8">Transcript cleavage factor GreA</fullName>
    </alternativeName>
</protein>
<dbReference type="Gene3D" id="3.10.50.30">
    <property type="entry name" value="Transcription elongation factor, GreA/GreB, C-terminal domain"/>
    <property type="match status" value="1"/>
</dbReference>
<dbReference type="EMBL" id="VOBL01000025">
    <property type="protein sequence ID" value="KAA0973483.1"/>
    <property type="molecule type" value="Genomic_DNA"/>
</dbReference>
<dbReference type="HAMAP" id="MF_00105">
    <property type="entry name" value="GreA_GreB"/>
    <property type="match status" value="1"/>
</dbReference>
<comment type="caution">
    <text evidence="12">The sequence shown here is derived from an EMBL/GenBank/DDBJ whole genome shotgun (WGS) entry which is preliminary data.</text>
</comment>
<dbReference type="InterPro" id="IPR001437">
    <property type="entry name" value="Tscrpt_elong_fac_GreA/B_C"/>
</dbReference>
<dbReference type="PROSITE" id="PS00829">
    <property type="entry name" value="GREAB_1"/>
    <property type="match status" value="1"/>
</dbReference>
<evidence type="ECO:0000256" key="8">
    <source>
        <dbReference type="HAMAP-Rule" id="MF_00105"/>
    </source>
</evidence>